<feature type="compositionally biased region" description="Polar residues" evidence="1">
    <location>
        <begin position="82"/>
        <end position="93"/>
    </location>
</feature>
<evidence type="ECO:0000313" key="3">
    <source>
        <dbReference type="Proteomes" id="UP000275267"/>
    </source>
</evidence>
<evidence type="ECO:0000313" key="2">
    <source>
        <dbReference type="EMBL" id="RLN09427.1"/>
    </source>
</evidence>
<feature type="region of interest" description="Disordered" evidence="1">
    <location>
        <begin position="1"/>
        <end position="50"/>
    </location>
</feature>
<dbReference type="OrthoDB" id="694273at2759"/>
<keyword evidence="3" id="KW-1185">Reference proteome</keyword>
<accession>A0A3L6RWQ9</accession>
<proteinExistence type="predicted"/>
<dbReference type="Proteomes" id="UP000275267">
    <property type="component" value="Unassembled WGS sequence"/>
</dbReference>
<dbReference type="AlphaFoldDB" id="A0A3L6RWQ9"/>
<feature type="compositionally biased region" description="Basic and acidic residues" evidence="1">
    <location>
        <begin position="12"/>
        <end position="34"/>
    </location>
</feature>
<feature type="compositionally biased region" description="Basic and acidic residues" evidence="1">
    <location>
        <begin position="97"/>
        <end position="108"/>
    </location>
</feature>
<feature type="compositionally biased region" description="Basic and acidic residues" evidence="1">
    <location>
        <begin position="117"/>
        <end position="134"/>
    </location>
</feature>
<gene>
    <name evidence="2" type="ORF">C2845_PM11G08620</name>
</gene>
<feature type="region of interest" description="Disordered" evidence="1">
    <location>
        <begin position="80"/>
        <end position="134"/>
    </location>
</feature>
<comment type="caution">
    <text evidence="2">The sequence shown here is derived from an EMBL/GenBank/DDBJ whole genome shotgun (WGS) entry which is preliminary data.</text>
</comment>
<reference evidence="3" key="1">
    <citation type="journal article" date="2019" name="Nat. Commun.">
        <title>The genome of broomcorn millet.</title>
        <authorList>
            <person name="Zou C."/>
            <person name="Miki D."/>
            <person name="Li D."/>
            <person name="Tang Q."/>
            <person name="Xiao L."/>
            <person name="Rajput S."/>
            <person name="Deng P."/>
            <person name="Jia W."/>
            <person name="Huang R."/>
            <person name="Zhang M."/>
            <person name="Sun Y."/>
            <person name="Hu J."/>
            <person name="Fu X."/>
            <person name="Schnable P.S."/>
            <person name="Li F."/>
            <person name="Zhang H."/>
            <person name="Feng B."/>
            <person name="Zhu X."/>
            <person name="Liu R."/>
            <person name="Schnable J.C."/>
            <person name="Zhu J.-K."/>
            <person name="Zhang H."/>
        </authorList>
    </citation>
    <scope>NUCLEOTIDE SEQUENCE [LARGE SCALE GENOMIC DNA]</scope>
</reference>
<name>A0A3L6RWQ9_PANMI</name>
<protein>
    <submittedName>
        <fullName evidence="2">Uncharacterized protein</fullName>
    </submittedName>
</protein>
<evidence type="ECO:0000256" key="1">
    <source>
        <dbReference type="SAM" id="MobiDB-lite"/>
    </source>
</evidence>
<organism evidence="2 3">
    <name type="scientific">Panicum miliaceum</name>
    <name type="common">Proso millet</name>
    <name type="synonym">Broomcorn millet</name>
    <dbReference type="NCBI Taxonomy" id="4540"/>
    <lineage>
        <taxon>Eukaryota</taxon>
        <taxon>Viridiplantae</taxon>
        <taxon>Streptophyta</taxon>
        <taxon>Embryophyta</taxon>
        <taxon>Tracheophyta</taxon>
        <taxon>Spermatophyta</taxon>
        <taxon>Magnoliopsida</taxon>
        <taxon>Liliopsida</taxon>
        <taxon>Poales</taxon>
        <taxon>Poaceae</taxon>
        <taxon>PACMAD clade</taxon>
        <taxon>Panicoideae</taxon>
        <taxon>Panicodae</taxon>
        <taxon>Paniceae</taxon>
        <taxon>Panicinae</taxon>
        <taxon>Panicum</taxon>
        <taxon>Panicum sect. Panicum</taxon>
    </lineage>
</organism>
<sequence length="247" mass="26759">MSTGSSSAALPRNREGSKRRVREDEQVGPEHDGVHASVPEAVSAEPVEGVKQMTTNLKQVIIGSQSLGGGAREKISGLDSYMESSDNSESIHPTTEGVERPSMHERRALANLMKDGSTGEKKHALKGAAKDIDKPKRSKKIINPSILESVKALKEQGLDDGGVLNRVGQTDRWLVGAAGNGPEWLLHVVGTARAEEAARLILVLWKAWFVRNEWTHAGRWIGGEASVKFLTNYWESLTGGEAACRFG</sequence>
<dbReference type="EMBL" id="PQIB02000007">
    <property type="protein sequence ID" value="RLN09427.1"/>
    <property type="molecule type" value="Genomic_DNA"/>
</dbReference>